<dbReference type="PANTHER" id="PTHR43540">
    <property type="entry name" value="PEROXYUREIDOACRYLATE/UREIDOACRYLATE AMIDOHYDROLASE-RELATED"/>
    <property type="match status" value="1"/>
</dbReference>
<feature type="non-terminal residue" evidence="4">
    <location>
        <position position="1"/>
    </location>
</feature>
<feature type="compositionally biased region" description="Low complexity" evidence="2">
    <location>
        <begin position="89"/>
        <end position="99"/>
    </location>
</feature>
<dbReference type="InterPro" id="IPR050272">
    <property type="entry name" value="Isochorismatase-like_hydrls"/>
</dbReference>
<dbReference type="Gene3D" id="3.40.50.850">
    <property type="entry name" value="Isochorismatase-like"/>
    <property type="match status" value="1"/>
</dbReference>
<evidence type="ECO:0000313" key="4">
    <source>
        <dbReference type="EMBL" id="SVB94054.1"/>
    </source>
</evidence>
<dbReference type="InterPro" id="IPR000868">
    <property type="entry name" value="Isochorismatase-like_dom"/>
</dbReference>
<feature type="region of interest" description="Disordered" evidence="2">
    <location>
        <begin position="80"/>
        <end position="102"/>
    </location>
</feature>
<feature type="domain" description="Isochorismatase-like" evidence="3">
    <location>
        <begin position="37"/>
        <end position="175"/>
    </location>
</feature>
<dbReference type="GO" id="GO:0016787">
    <property type="term" value="F:hydrolase activity"/>
    <property type="evidence" value="ECO:0007669"/>
    <property type="project" value="UniProtKB-KW"/>
</dbReference>
<organism evidence="4">
    <name type="scientific">marine metagenome</name>
    <dbReference type="NCBI Taxonomy" id="408172"/>
    <lineage>
        <taxon>unclassified sequences</taxon>
        <taxon>metagenomes</taxon>
        <taxon>ecological metagenomes</taxon>
    </lineage>
</organism>
<protein>
    <recommendedName>
        <fullName evidence="3">Isochorismatase-like domain-containing protein</fullName>
    </recommendedName>
</protein>
<accession>A0A382I317</accession>
<gene>
    <name evidence="4" type="ORF">METZ01_LOCUS246908</name>
</gene>
<proteinExistence type="predicted"/>
<sequence length="222" mass="24926">YKGEQRGDGHVFDTLSLELERTAFMVVDSDCGEGNPYVEEGIAPALAAAREVGMHVVFIHNDFSLADEPGSIKREIHGTRWGKPEAAERPAPARTPVVPNYSPSIQPLAHEPDFPKREWSGFHETHVDYHLRCHDIKTLIAVGFSQRACLYQTCAGAVEHNYRVVLLRDCTQSAEYPDTVDESLEEGGWLRKIMFRNFKHVIGYTSTNAELVAACRRSTELQ</sequence>
<dbReference type="SUPFAM" id="SSF52499">
    <property type="entry name" value="Isochorismatase-like hydrolases"/>
    <property type="match status" value="1"/>
</dbReference>
<reference evidence="4" key="1">
    <citation type="submission" date="2018-05" db="EMBL/GenBank/DDBJ databases">
        <authorList>
            <person name="Lanie J.A."/>
            <person name="Ng W.-L."/>
            <person name="Kazmierczak K.M."/>
            <person name="Andrzejewski T.M."/>
            <person name="Davidsen T.M."/>
            <person name="Wayne K.J."/>
            <person name="Tettelin H."/>
            <person name="Glass J.I."/>
            <person name="Rusch D."/>
            <person name="Podicherti R."/>
            <person name="Tsui H.-C.T."/>
            <person name="Winkler M.E."/>
        </authorList>
    </citation>
    <scope>NUCLEOTIDE SEQUENCE</scope>
</reference>
<dbReference type="Pfam" id="PF00857">
    <property type="entry name" value="Isochorismatase"/>
    <property type="match status" value="1"/>
</dbReference>
<evidence type="ECO:0000259" key="3">
    <source>
        <dbReference type="Pfam" id="PF00857"/>
    </source>
</evidence>
<name>A0A382I317_9ZZZZ</name>
<evidence type="ECO:0000256" key="2">
    <source>
        <dbReference type="SAM" id="MobiDB-lite"/>
    </source>
</evidence>
<evidence type="ECO:0000256" key="1">
    <source>
        <dbReference type="ARBA" id="ARBA00022801"/>
    </source>
</evidence>
<dbReference type="EMBL" id="UINC01064922">
    <property type="protein sequence ID" value="SVB94054.1"/>
    <property type="molecule type" value="Genomic_DNA"/>
</dbReference>
<dbReference type="InterPro" id="IPR036380">
    <property type="entry name" value="Isochorismatase-like_sf"/>
</dbReference>
<dbReference type="AlphaFoldDB" id="A0A382I317"/>
<keyword evidence="1" id="KW-0378">Hydrolase</keyword>